<accession>A0ABD2NFZ4</accession>
<comment type="caution">
    <text evidence="1">The sequence shown here is derived from an EMBL/GenBank/DDBJ whole genome shotgun (WGS) entry which is preliminary data.</text>
</comment>
<keyword evidence="2" id="KW-1185">Reference proteome</keyword>
<gene>
    <name evidence="1" type="ORF">HHI36_012811</name>
</gene>
<sequence length="191" mass="22025">MKLTHLQRAENGESEDDTLMKERLFRLKRGMQGDRPNKTPTNEAENTNVVTAEAGTHTCAEGTIDNVSVDLTREEWGQLVKMPREGSVFKRTSSRKERLVKVEWDSIKLIFTNGMAAAEVNEKYPAIAEIEGNYGLIRIRRKTRIDVEWHSQKSRWVRGELPTSLEDIYDHLLKVKEDITELPERLQSPTF</sequence>
<evidence type="ECO:0000313" key="2">
    <source>
        <dbReference type="Proteomes" id="UP001516400"/>
    </source>
</evidence>
<organism evidence="1 2">
    <name type="scientific">Cryptolaemus montrouzieri</name>
    <dbReference type="NCBI Taxonomy" id="559131"/>
    <lineage>
        <taxon>Eukaryota</taxon>
        <taxon>Metazoa</taxon>
        <taxon>Ecdysozoa</taxon>
        <taxon>Arthropoda</taxon>
        <taxon>Hexapoda</taxon>
        <taxon>Insecta</taxon>
        <taxon>Pterygota</taxon>
        <taxon>Neoptera</taxon>
        <taxon>Endopterygota</taxon>
        <taxon>Coleoptera</taxon>
        <taxon>Polyphaga</taxon>
        <taxon>Cucujiformia</taxon>
        <taxon>Coccinelloidea</taxon>
        <taxon>Coccinellidae</taxon>
        <taxon>Scymninae</taxon>
        <taxon>Scymnini</taxon>
        <taxon>Cryptolaemus</taxon>
    </lineage>
</organism>
<reference evidence="1 2" key="1">
    <citation type="journal article" date="2021" name="BMC Biol.">
        <title>Horizontally acquired antibacterial genes associated with adaptive radiation of ladybird beetles.</title>
        <authorList>
            <person name="Li H.S."/>
            <person name="Tang X.F."/>
            <person name="Huang Y.H."/>
            <person name="Xu Z.Y."/>
            <person name="Chen M.L."/>
            <person name="Du X.Y."/>
            <person name="Qiu B.Y."/>
            <person name="Chen P.T."/>
            <person name="Zhang W."/>
            <person name="Slipinski A."/>
            <person name="Escalona H.E."/>
            <person name="Waterhouse R.M."/>
            <person name="Zwick A."/>
            <person name="Pang H."/>
        </authorList>
    </citation>
    <scope>NUCLEOTIDE SEQUENCE [LARGE SCALE GENOMIC DNA]</scope>
    <source>
        <strain evidence="1">SYSU2018</strain>
    </source>
</reference>
<dbReference type="EMBL" id="JABFTP020000103">
    <property type="protein sequence ID" value="KAL3277465.1"/>
    <property type="molecule type" value="Genomic_DNA"/>
</dbReference>
<dbReference type="AlphaFoldDB" id="A0ABD2NFZ4"/>
<name>A0ABD2NFZ4_9CUCU</name>
<evidence type="ECO:0000313" key="1">
    <source>
        <dbReference type="EMBL" id="KAL3277465.1"/>
    </source>
</evidence>
<protein>
    <submittedName>
        <fullName evidence="1">Uncharacterized protein</fullName>
    </submittedName>
</protein>
<proteinExistence type="predicted"/>
<dbReference type="Proteomes" id="UP001516400">
    <property type="component" value="Unassembled WGS sequence"/>
</dbReference>